<dbReference type="InterPro" id="IPR043519">
    <property type="entry name" value="NT_sf"/>
</dbReference>
<organism evidence="4 5">
    <name type="scientific">Paenibacillus radicis</name>
    <name type="common">ex Xue et al. 2023</name>
    <dbReference type="NCBI Taxonomy" id="2972489"/>
    <lineage>
        <taxon>Bacteria</taxon>
        <taxon>Bacillati</taxon>
        <taxon>Bacillota</taxon>
        <taxon>Bacilli</taxon>
        <taxon>Bacillales</taxon>
        <taxon>Paenibacillaceae</taxon>
        <taxon>Paenibacillus</taxon>
    </lineage>
</organism>
<feature type="domain" description="Adenylyltransferase AadA C-terminal" evidence="3">
    <location>
        <begin position="152"/>
        <end position="257"/>
    </location>
</feature>
<feature type="domain" description="Polymerase nucleotidyl transferase" evidence="2">
    <location>
        <begin position="25"/>
        <end position="79"/>
    </location>
</feature>
<dbReference type="SUPFAM" id="SSF81301">
    <property type="entry name" value="Nucleotidyltransferase"/>
    <property type="match status" value="1"/>
</dbReference>
<sequence length="267" mass="30864">MLPRVPSVILPLLQDYVQLISSHIPEVVYGVYLQGSIALGGFIPGRSDIDFITVVSGPLTSDEINRIDLLHEHLKSKHDYYSVMEGQYTTLDHLRKTAPLEREQFPKYFYGENRGLTKGQIDDTALWILKKHGLTLLGPEVSDLDIHVGWPDLLKAMKYNLHTYWTEKADNYELFLQDNWVDDTVLTLGRIAYTLEHQSVVTKDQGGRYLMQTLPPEWHALIYEAMRIRQGMSENEYFPSIAERAAQTQSFIRYMVKVCTEQYHLDK</sequence>
<dbReference type="Pfam" id="PF01909">
    <property type="entry name" value="NTP_transf_2"/>
    <property type="match status" value="1"/>
</dbReference>
<comment type="caution">
    <text evidence="4">The sequence shown here is derived from an EMBL/GenBank/DDBJ whole genome shotgun (WGS) entry which is preliminary data.</text>
</comment>
<protein>
    <submittedName>
        <fullName evidence="4">DUF4111 domain-containing protein</fullName>
    </submittedName>
</protein>
<evidence type="ECO:0000256" key="1">
    <source>
        <dbReference type="ARBA" id="ARBA00022679"/>
    </source>
</evidence>
<keyword evidence="1" id="KW-0808">Transferase</keyword>
<evidence type="ECO:0000259" key="2">
    <source>
        <dbReference type="Pfam" id="PF01909"/>
    </source>
</evidence>
<evidence type="ECO:0000313" key="5">
    <source>
        <dbReference type="Proteomes" id="UP001300012"/>
    </source>
</evidence>
<dbReference type="RefSeq" id="WP_258217916.1">
    <property type="nucleotide sequence ID" value="NZ_JANQBD010000042.1"/>
</dbReference>
<dbReference type="InterPro" id="IPR002934">
    <property type="entry name" value="Polymerase_NTP_transf_dom"/>
</dbReference>
<reference evidence="4 5" key="1">
    <citation type="submission" date="2022-08" db="EMBL/GenBank/DDBJ databases">
        <title>Paenibacillus endoradicis sp. nov., Paenibacillus radicibacter sp. nov and Paenibacillus pararadicis sp. nov., three cold-adapted plant growth-promoting bacteria isolated from root of Larix gmelinii in Great Khingan.</title>
        <authorList>
            <person name="Xue H."/>
        </authorList>
    </citation>
    <scope>NUCLEOTIDE SEQUENCE [LARGE SCALE GENOMIC DNA]</scope>
    <source>
        <strain evidence="4 5">N5-1-1-5</strain>
    </source>
</reference>
<evidence type="ECO:0000259" key="3">
    <source>
        <dbReference type="Pfam" id="PF13427"/>
    </source>
</evidence>
<proteinExistence type="predicted"/>
<dbReference type="InterPro" id="IPR025184">
    <property type="entry name" value="AadA_C"/>
</dbReference>
<evidence type="ECO:0000313" key="4">
    <source>
        <dbReference type="EMBL" id="MCR8636416.1"/>
    </source>
</evidence>
<name>A0ABT1YTA4_9BACL</name>
<dbReference type="EMBL" id="JANQBD010000042">
    <property type="protein sequence ID" value="MCR8636416.1"/>
    <property type="molecule type" value="Genomic_DNA"/>
</dbReference>
<dbReference type="CDD" id="cd05403">
    <property type="entry name" value="NT_KNTase_like"/>
    <property type="match status" value="1"/>
</dbReference>
<gene>
    <name evidence="4" type="ORF">NV381_35095</name>
</gene>
<dbReference type="Proteomes" id="UP001300012">
    <property type="component" value="Unassembled WGS sequence"/>
</dbReference>
<accession>A0ABT1YTA4</accession>
<keyword evidence="5" id="KW-1185">Reference proteome</keyword>
<dbReference type="Pfam" id="PF13427">
    <property type="entry name" value="AadA_C"/>
    <property type="match status" value="1"/>
</dbReference>